<accession>A0A3A0UJP8</accession>
<evidence type="ECO:0000313" key="1">
    <source>
        <dbReference type="EMBL" id="RIP09322.1"/>
    </source>
</evidence>
<dbReference type="Proteomes" id="UP000265541">
    <property type="component" value="Unassembled WGS sequence"/>
</dbReference>
<feature type="non-terminal residue" evidence="1">
    <location>
        <position position="1"/>
    </location>
</feature>
<keyword evidence="1" id="KW-0560">Oxidoreductase</keyword>
<evidence type="ECO:0000313" key="2">
    <source>
        <dbReference type="Proteomes" id="UP000265541"/>
    </source>
</evidence>
<dbReference type="EC" id="1.7.1.7" evidence="1"/>
<protein>
    <submittedName>
        <fullName evidence="1">GMP reductase</fullName>
        <ecNumber evidence="1">1.7.1.7</ecNumber>
    </submittedName>
</protein>
<dbReference type="EMBL" id="QYJN01000797">
    <property type="protein sequence ID" value="RIP09322.1"/>
    <property type="molecule type" value="Genomic_DNA"/>
</dbReference>
<comment type="caution">
    <text evidence="1">The sequence shown here is derived from an EMBL/GenBank/DDBJ whole genome shotgun (WGS) entry which is preliminary data.</text>
</comment>
<dbReference type="AlphaFoldDB" id="A0A3A0UJP8"/>
<reference evidence="1 2" key="1">
    <citation type="journal article" date="2016" name="Front. Microbiol.">
        <title>Comprehensive Phylogenetic Analysis of Bovine Non-aureus Staphylococci Species Based on Whole-Genome Sequencing.</title>
        <authorList>
            <person name="Naushad S."/>
            <person name="Barkema H.W."/>
            <person name="Luby C."/>
            <person name="Condas L.A."/>
            <person name="Nobrega D.B."/>
            <person name="Carson D.A."/>
            <person name="De Buck J."/>
        </authorList>
    </citation>
    <scope>NUCLEOTIDE SEQUENCE [LARGE SCALE GENOMIC DNA]</scope>
    <source>
        <strain evidence="1 2">SNUC 4781</strain>
    </source>
</reference>
<name>A0A3A0UJP8_STAGA</name>
<organism evidence="1 2">
    <name type="scientific">Staphylococcus gallinarum</name>
    <dbReference type="NCBI Taxonomy" id="1293"/>
    <lineage>
        <taxon>Bacteria</taxon>
        <taxon>Bacillati</taxon>
        <taxon>Bacillota</taxon>
        <taxon>Bacilli</taxon>
        <taxon>Bacillales</taxon>
        <taxon>Staphylococcaceae</taxon>
        <taxon>Staphylococcus</taxon>
    </lineage>
</organism>
<sequence length="42" mass="4788">EMQQDLQSSISYAGGKDLNSLRKVDYVIVRNSIFNGDRDQNL</sequence>
<proteinExistence type="predicted"/>
<gene>
    <name evidence="1" type="ORF">BUZ14_18345</name>
</gene>
<dbReference type="GO" id="GO:0003920">
    <property type="term" value="F:GMP reductase activity"/>
    <property type="evidence" value="ECO:0007669"/>
    <property type="project" value="UniProtKB-EC"/>
</dbReference>